<accession>A0ABX5YHH7</accession>
<evidence type="ECO:0000313" key="2">
    <source>
        <dbReference type="Proteomes" id="UP000322887"/>
    </source>
</evidence>
<evidence type="ECO:0008006" key="3">
    <source>
        <dbReference type="Google" id="ProtNLM"/>
    </source>
</evidence>
<evidence type="ECO:0000313" key="1">
    <source>
        <dbReference type="EMBL" id="QEG15076.1"/>
    </source>
</evidence>
<protein>
    <recommendedName>
        <fullName evidence="3">General secretion pathway protein GspK</fullName>
    </recommendedName>
</protein>
<gene>
    <name evidence="1" type="ORF">GmarT_09140</name>
</gene>
<reference evidence="1 2" key="1">
    <citation type="submission" date="2019-08" db="EMBL/GenBank/DDBJ databases">
        <title>Deep-cultivation of Planctomycetes and their phenomic and genomic characterization uncovers novel biology.</title>
        <authorList>
            <person name="Wiegand S."/>
            <person name="Jogler M."/>
            <person name="Boedeker C."/>
            <person name="Pinto D."/>
            <person name="Vollmers J."/>
            <person name="Rivas-Marin E."/>
            <person name="Kohn T."/>
            <person name="Peeters S.H."/>
            <person name="Heuer A."/>
            <person name="Rast P."/>
            <person name="Oberbeckmann S."/>
            <person name="Bunk B."/>
            <person name="Jeske O."/>
            <person name="Meyerdierks A."/>
            <person name="Storesund J.E."/>
            <person name="Kallscheuer N."/>
            <person name="Luecker S."/>
            <person name="Lage O.M."/>
            <person name="Pohl T."/>
            <person name="Merkel B.J."/>
            <person name="Hornburger P."/>
            <person name="Mueller R.-W."/>
            <person name="Bruemmer F."/>
            <person name="Labrenz M."/>
            <person name="Spormann A.M."/>
            <person name="Op den Camp H."/>
            <person name="Overmann J."/>
            <person name="Amann R."/>
            <person name="Jetten M.S.M."/>
            <person name="Mascher T."/>
            <person name="Medema M.H."/>
            <person name="Devos D.P."/>
            <person name="Kaster A.-K."/>
            <person name="Ovreas L."/>
            <person name="Rohde M."/>
            <person name="Galperin M.Y."/>
            <person name="Jogler C."/>
        </authorList>
    </citation>
    <scope>NUCLEOTIDE SEQUENCE [LARGE SCALE GENOMIC DNA]</scope>
    <source>
        <strain evidence="1 2">DSM 8797</strain>
    </source>
</reference>
<dbReference type="EMBL" id="CP042910">
    <property type="protein sequence ID" value="QEG15076.1"/>
    <property type="molecule type" value="Genomic_DNA"/>
</dbReference>
<organism evidence="1 2">
    <name type="scientific">Gimesia maris</name>
    <dbReference type="NCBI Taxonomy" id="122"/>
    <lineage>
        <taxon>Bacteria</taxon>
        <taxon>Pseudomonadati</taxon>
        <taxon>Planctomycetota</taxon>
        <taxon>Planctomycetia</taxon>
        <taxon>Planctomycetales</taxon>
        <taxon>Planctomycetaceae</taxon>
        <taxon>Gimesia</taxon>
    </lineage>
</organism>
<proteinExistence type="predicted"/>
<keyword evidence="2" id="KW-1185">Reference proteome</keyword>
<sequence length="179" mass="21009">MTILLVLLGVVSCVQLSHYYVRLPEIQRLGVSGHMKKQAEQAVQLAHDQFNVELGYSPESVQEVEKILAREREHYLRDSRDRRSLAPVAWSNLWGAYIGEVIKSVKKSEWKYDPETEIVTLQFTDEIDKPEFMPMKWCYRRIAEGKPEDNVWYQFLLVTLDPRAREFREALEQQAPPDE</sequence>
<dbReference type="Proteomes" id="UP000322887">
    <property type="component" value="Chromosome"/>
</dbReference>
<name>A0ABX5YHH7_9PLAN</name>